<dbReference type="AlphaFoldDB" id="A0AA40KPE1"/>
<organism evidence="2 3">
    <name type="scientific">Melipona bicolor</name>
    <dbReference type="NCBI Taxonomy" id="60889"/>
    <lineage>
        <taxon>Eukaryota</taxon>
        <taxon>Metazoa</taxon>
        <taxon>Ecdysozoa</taxon>
        <taxon>Arthropoda</taxon>
        <taxon>Hexapoda</taxon>
        <taxon>Insecta</taxon>
        <taxon>Pterygota</taxon>
        <taxon>Neoptera</taxon>
        <taxon>Endopterygota</taxon>
        <taxon>Hymenoptera</taxon>
        <taxon>Apocrita</taxon>
        <taxon>Aculeata</taxon>
        <taxon>Apoidea</taxon>
        <taxon>Anthophila</taxon>
        <taxon>Apidae</taxon>
        <taxon>Melipona</taxon>
    </lineage>
</organism>
<protein>
    <submittedName>
        <fullName evidence="2">Uncharacterized protein</fullName>
    </submittedName>
</protein>
<gene>
    <name evidence="2" type="ORF">K0M31_003362</name>
</gene>
<name>A0AA40KPE1_9HYME</name>
<comment type="caution">
    <text evidence="2">The sequence shown here is derived from an EMBL/GenBank/DDBJ whole genome shotgun (WGS) entry which is preliminary data.</text>
</comment>
<dbReference type="EMBL" id="JAHYIQ010000011">
    <property type="protein sequence ID" value="KAK1127871.1"/>
    <property type="molecule type" value="Genomic_DNA"/>
</dbReference>
<dbReference type="Proteomes" id="UP001177670">
    <property type="component" value="Unassembled WGS sequence"/>
</dbReference>
<feature type="compositionally biased region" description="Basic residues" evidence="1">
    <location>
        <begin position="55"/>
        <end position="65"/>
    </location>
</feature>
<evidence type="ECO:0000256" key="1">
    <source>
        <dbReference type="SAM" id="MobiDB-lite"/>
    </source>
</evidence>
<evidence type="ECO:0000313" key="2">
    <source>
        <dbReference type="EMBL" id="KAK1127871.1"/>
    </source>
</evidence>
<accession>A0AA40KPE1</accession>
<reference evidence="2" key="1">
    <citation type="submission" date="2021-10" db="EMBL/GenBank/DDBJ databases">
        <title>Melipona bicolor Genome sequencing and assembly.</title>
        <authorList>
            <person name="Araujo N.S."/>
            <person name="Arias M.C."/>
        </authorList>
    </citation>
    <scope>NUCLEOTIDE SEQUENCE</scope>
    <source>
        <strain evidence="2">USP_2M_L1-L4_2017</strain>
        <tissue evidence="2">Whole body</tissue>
    </source>
</reference>
<evidence type="ECO:0000313" key="3">
    <source>
        <dbReference type="Proteomes" id="UP001177670"/>
    </source>
</evidence>
<sequence>MYCNAGLGQSLIAEASFARAPSRLSFDPLSAIERVTQNCPPEKKTTKPLSLPHVHGTRSSHKRNL</sequence>
<proteinExistence type="predicted"/>
<keyword evidence="3" id="KW-1185">Reference proteome</keyword>
<feature type="region of interest" description="Disordered" evidence="1">
    <location>
        <begin position="37"/>
        <end position="65"/>
    </location>
</feature>